<keyword evidence="2" id="KW-1185">Reference proteome</keyword>
<name>A0A0E4CS66_9STRE</name>
<dbReference type="AlphaFoldDB" id="A0A0E4CS66"/>
<sequence length="203" mass="22800">MFQGESIDGNWTSPTGAKVMYEEALKTAGSEEVFTYSDHKLEEIMTKAELNLNVKEDKATFEMLMYVDSDAFFTALKDEQNAAFTEELKKMGFTYESLDPQQKAEVDANRLSDDELHDLVSDSINQMAKELGGEYDAKGGYVKADVFDGDVDRTKETLDITEINDVVAEGLVEKGESYKYTFKDGVLTLKGEKAEDDLVFEKK</sequence>
<reference evidence="2" key="1">
    <citation type="submission" date="2015-03" db="EMBL/GenBank/DDBJ databases">
        <authorList>
            <person name="Urmite Genomes"/>
        </authorList>
    </citation>
    <scope>NUCLEOTIDE SEQUENCE [LARGE SCALE GENOMIC DNA]</scope>
    <source>
        <strain evidence="2">FF10</strain>
    </source>
</reference>
<dbReference type="OrthoDB" id="2221026at2"/>
<dbReference type="EMBL" id="CTEN01000001">
    <property type="protein sequence ID" value="CQR24180.1"/>
    <property type="molecule type" value="Genomic_DNA"/>
</dbReference>
<proteinExistence type="predicted"/>
<gene>
    <name evidence="1" type="ORF">BN1356_00541</name>
</gene>
<organism evidence="1 2">
    <name type="scientific">Streptococcus varani</name>
    <dbReference type="NCBI Taxonomy" id="1608583"/>
    <lineage>
        <taxon>Bacteria</taxon>
        <taxon>Bacillati</taxon>
        <taxon>Bacillota</taxon>
        <taxon>Bacilli</taxon>
        <taxon>Lactobacillales</taxon>
        <taxon>Streptococcaceae</taxon>
        <taxon>Streptococcus</taxon>
    </lineage>
</organism>
<evidence type="ECO:0000313" key="2">
    <source>
        <dbReference type="Proteomes" id="UP000198604"/>
    </source>
</evidence>
<accession>A0A0E4CS66</accession>
<protein>
    <submittedName>
        <fullName evidence="1">Uncharacterized protein</fullName>
    </submittedName>
</protein>
<dbReference type="Proteomes" id="UP000198604">
    <property type="component" value="Unassembled WGS sequence"/>
</dbReference>
<evidence type="ECO:0000313" key="1">
    <source>
        <dbReference type="EMBL" id="CQR24180.1"/>
    </source>
</evidence>